<protein>
    <submittedName>
        <fullName evidence="6">Sugar-binding protein</fullName>
    </submittedName>
</protein>
<dbReference type="GO" id="GO:0003677">
    <property type="term" value="F:DNA binding"/>
    <property type="evidence" value="ECO:0007669"/>
    <property type="project" value="UniProtKB-KW"/>
</dbReference>
<dbReference type="InterPro" id="IPR037171">
    <property type="entry name" value="NagB/RpiA_transferase-like"/>
</dbReference>
<sequence length="316" mass="34231">MKLPSEYRREQVLGASRLYFLERKTTSQVAQELNCSRWTVRRLLQEAYDEGYVSIEIVDPYVRVSSLEEEITNRFSLSRTIVVRNRLNLEDTVTAVANESAKYLAELKPMPQLVGVSWGRTLAKVAKALESGWAVDPMIVQLNGGVAALSSAQSVQETILSFAQKADGKAKGLPCPAIVSKVSLAKDLREDPGVASVLDIGRQVDVAIFSLGALRFDSVLVESGCITRQDVSYLRANGGVGDILGRFINGAGDIVSPELESRTIGVDLKTLKGIKNSIGVAVGENKASITRAALKGGFMTTLITDEKTAKEVLAER</sequence>
<organism evidence="6 7">
    <name type="scientific">Varibaculum cambriense</name>
    <dbReference type="NCBI Taxonomy" id="184870"/>
    <lineage>
        <taxon>Bacteria</taxon>
        <taxon>Bacillati</taxon>
        <taxon>Actinomycetota</taxon>
        <taxon>Actinomycetes</taxon>
        <taxon>Actinomycetales</taxon>
        <taxon>Actinomycetaceae</taxon>
        <taxon>Varibaculum</taxon>
    </lineage>
</organism>
<keyword evidence="3" id="KW-0238">DNA-binding</keyword>
<keyword evidence="4" id="KW-0804">Transcription</keyword>
<evidence type="ECO:0000259" key="5">
    <source>
        <dbReference type="Pfam" id="PF04198"/>
    </source>
</evidence>
<dbReference type="RefSeq" id="WP_024059372.1">
    <property type="nucleotide sequence ID" value="NZ_JAGZVZ010000011.1"/>
</dbReference>
<gene>
    <name evidence="6" type="ORF">L0M99_02405</name>
</gene>
<dbReference type="PANTHER" id="PTHR34294">
    <property type="entry name" value="TRANSCRIPTIONAL REGULATOR-RELATED"/>
    <property type="match status" value="1"/>
</dbReference>
<dbReference type="InterPro" id="IPR051054">
    <property type="entry name" value="SorC_transcr_regulators"/>
</dbReference>
<dbReference type="PANTHER" id="PTHR34294:SF1">
    <property type="entry name" value="TRANSCRIPTIONAL REGULATOR LSRR"/>
    <property type="match status" value="1"/>
</dbReference>
<dbReference type="InterPro" id="IPR036388">
    <property type="entry name" value="WH-like_DNA-bd_sf"/>
</dbReference>
<dbReference type="Gene3D" id="1.10.10.10">
    <property type="entry name" value="Winged helix-like DNA-binding domain superfamily/Winged helix DNA-binding domain"/>
    <property type="match status" value="1"/>
</dbReference>
<comment type="caution">
    <text evidence="6">The sequence shown here is derived from an EMBL/GenBank/DDBJ whole genome shotgun (WGS) entry which is preliminary data.</text>
</comment>
<evidence type="ECO:0000313" key="7">
    <source>
        <dbReference type="Proteomes" id="UP001200537"/>
    </source>
</evidence>
<dbReference type="InterPro" id="IPR007324">
    <property type="entry name" value="Sugar-bd_dom_put"/>
</dbReference>
<dbReference type="Pfam" id="PF04198">
    <property type="entry name" value="Sugar-bind"/>
    <property type="match status" value="1"/>
</dbReference>
<evidence type="ECO:0000256" key="3">
    <source>
        <dbReference type="ARBA" id="ARBA00023125"/>
    </source>
</evidence>
<dbReference type="Gene3D" id="3.40.50.1360">
    <property type="match status" value="1"/>
</dbReference>
<keyword evidence="2" id="KW-0805">Transcription regulation</keyword>
<reference evidence="6" key="1">
    <citation type="submission" date="2022-01" db="EMBL/GenBank/DDBJ databases">
        <title>Collection of gut derived symbiotic bacterial strains cultured from healthy donors.</title>
        <authorList>
            <person name="Lin H."/>
            <person name="Kohout C."/>
            <person name="Waligurski E."/>
            <person name="Pamer E.G."/>
        </authorList>
    </citation>
    <scope>NUCLEOTIDE SEQUENCE</scope>
    <source>
        <strain evidence="6">DFI.7.46</strain>
    </source>
</reference>
<feature type="domain" description="Sugar-binding" evidence="5">
    <location>
        <begin position="60"/>
        <end position="314"/>
    </location>
</feature>
<evidence type="ECO:0000256" key="1">
    <source>
        <dbReference type="ARBA" id="ARBA00010466"/>
    </source>
</evidence>
<dbReference type="GO" id="GO:0030246">
    <property type="term" value="F:carbohydrate binding"/>
    <property type="evidence" value="ECO:0007669"/>
    <property type="project" value="InterPro"/>
</dbReference>
<dbReference type="Proteomes" id="UP001200537">
    <property type="component" value="Unassembled WGS sequence"/>
</dbReference>
<dbReference type="SUPFAM" id="SSF100950">
    <property type="entry name" value="NagB/RpiA/CoA transferase-like"/>
    <property type="match status" value="1"/>
</dbReference>
<evidence type="ECO:0000256" key="2">
    <source>
        <dbReference type="ARBA" id="ARBA00023015"/>
    </source>
</evidence>
<dbReference type="AlphaFoldDB" id="A0AAJ1BAI7"/>
<comment type="similarity">
    <text evidence="1">Belongs to the SorC transcriptional regulatory family.</text>
</comment>
<evidence type="ECO:0000313" key="6">
    <source>
        <dbReference type="EMBL" id="MCG4617352.1"/>
    </source>
</evidence>
<evidence type="ECO:0000256" key="4">
    <source>
        <dbReference type="ARBA" id="ARBA00023163"/>
    </source>
</evidence>
<dbReference type="EMBL" id="JAKNHJ010000003">
    <property type="protein sequence ID" value="MCG4617352.1"/>
    <property type="molecule type" value="Genomic_DNA"/>
</dbReference>
<accession>A0AAJ1BAI7</accession>
<name>A0AAJ1BAI7_9ACTO</name>
<proteinExistence type="inferred from homology"/>